<dbReference type="EMBL" id="CP036263">
    <property type="protein sequence ID" value="QDT00989.1"/>
    <property type="molecule type" value="Genomic_DNA"/>
</dbReference>
<feature type="transmembrane region" description="Helical" evidence="1">
    <location>
        <begin position="7"/>
        <end position="23"/>
    </location>
</feature>
<sequence>MPSYSIRRLLGICSLVAIVSYAWGYRNQALGWILICFSIGPAVAWLSLPTKYSPILGLFAAGFWSLMALVACLPVAYFIANAGYDAYPVAYFAVVIASVLGGYLGARVEQSRLRMKHDEEEA</sequence>
<evidence type="ECO:0000313" key="2">
    <source>
        <dbReference type="EMBL" id="QDT00989.1"/>
    </source>
</evidence>
<dbReference type="Proteomes" id="UP000319852">
    <property type="component" value="Chromosome"/>
</dbReference>
<organism evidence="2 3">
    <name type="scientific">Adhaeretor mobilis</name>
    <dbReference type="NCBI Taxonomy" id="1930276"/>
    <lineage>
        <taxon>Bacteria</taxon>
        <taxon>Pseudomonadati</taxon>
        <taxon>Planctomycetota</taxon>
        <taxon>Planctomycetia</taxon>
        <taxon>Pirellulales</taxon>
        <taxon>Lacipirellulaceae</taxon>
        <taxon>Adhaeretor</taxon>
    </lineage>
</organism>
<name>A0A517N1H2_9BACT</name>
<dbReference type="KEGG" id="amob:HG15A2_43310"/>
<keyword evidence="1" id="KW-1133">Transmembrane helix</keyword>
<evidence type="ECO:0000313" key="3">
    <source>
        <dbReference type="Proteomes" id="UP000319852"/>
    </source>
</evidence>
<feature type="transmembrane region" description="Helical" evidence="1">
    <location>
        <begin position="55"/>
        <end position="80"/>
    </location>
</feature>
<reference evidence="2 3" key="1">
    <citation type="submission" date="2019-02" db="EMBL/GenBank/DDBJ databases">
        <title>Deep-cultivation of Planctomycetes and their phenomic and genomic characterization uncovers novel biology.</title>
        <authorList>
            <person name="Wiegand S."/>
            <person name="Jogler M."/>
            <person name="Boedeker C."/>
            <person name="Pinto D."/>
            <person name="Vollmers J."/>
            <person name="Rivas-Marin E."/>
            <person name="Kohn T."/>
            <person name="Peeters S.H."/>
            <person name="Heuer A."/>
            <person name="Rast P."/>
            <person name="Oberbeckmann S."/>
            <person name="Bunk B."/>
            <person name="Jeske O."/>
            <person name="Meyerdierks A."/>
            <person name="Storesund J.E."/>
            <person name="Kallscheuer N."/>
            <person name="Luecker S."/>
            <person name="Lage O.M."/>
            <person name="Pohl T."/>
            <person name="Merkel B.J."/>
            <person name="Hornburger P."/>
            <person name="Mueller R.-W."/>
            <person name="Bruemmer F."/>
            <person name="Labrenz M."/>
            <person name="Spormann A.M."/>
            <person name="Op den Camp H."/>
            <person name="Overmann J."/>
            <person name="Amann R."/>
            <person name="Jetten M.S.M."/>
            <person name="Mascher T."/>
            <person name="Medema M.H."/>
            <person name="Devos D.P."/>
            <person name="Kaster A.-K."/>
            <person name="Ovreas L."/>
            <person name="Rohde M."/>
            <person name="Galperin M.Y."/>
            <person name="Jogler C."/>
        </authorList>
    </citation>
    <scope>NUCLEOTIDE SEQUENCE [LARGE SCALE GENOMIC DNA]</scope>
    <source>
        <strain evidence="2 3">HG15A2</strain>
    </source>
</reference>
<keyword evidence="1" id="KW-0472">Membrane</keyword>
<feature type="transmembrane region" description="Helical" evidence="1">
    <location>
        <begin position="86"/>
        <end position="106"/>
    </location>
</feature>
<feature type="transmembrane region" description="Helical" evidence="1">
    <location>
        <begin position="29"/>
        <end position="48"/>
    </location>
</feature>
<protein>
    <submittedName>
        <fullName evidence="2">Uncharacterized protein</fullName>
    </submittedName>
</protein>
<evidence type="ECO:0000256" key="1">
    <source>
        <dbReference type="SAM" id="Phobius"/>
    </source>
</evidence>
<gene>
    <name evidence="2" type="ORF">HG15A2_43310</name>
</gene>
<dbReference type="AlphaFoldDB" id="A0A517N1H2"/>
<proteinExistence type="predicted"/>
<keyword evidence="1" id="KW-0812">Transmembrane</keyword>
<keyword evidence="3" id="KW-1185">Reference proteome</keyword>
<accession>A0A517N1H2</accession>